<reference evidence="3" key="1">
    <citation type="submission" date="2021-08" db="EMBL/GenBank/DDBJ databases">
        <title>WGS assembly of Ceratopteris richardii.</title>
        <authorList>
            <person name="Marchant D.B."/>
            <person name="Chen G."/>
            <person name="Jenkins J."/>
            <person name="Shu S."/>
            <person name="Leebens-Mack J."/>
            <person name="Grimwood J."/>
            <person name="Schmutz J."/>
            <person name="Soltis P."/>
            <person name="Soltis D."/>
            <person name="Chen Z.-H."/>
        </authorList>
    </citation>
    <scope>NUCLEOTIDE SEQUENCE</scope>
    <source>
        <strain evidence="3">Whitten #5841</strain>
        <tissue evidence="3">Leaf</tissue>
    </source>
</reference>
<dbReference type="AlphaFoldDB" id="A0A8T2U3P4"/>
<dbReference type="EMBL" id="CM035414">
    <property type="protein sequence ID" value="KAH7429308.1"/>
    <property type="molecule type" value="Genomic_DNA"/>
</dbReference>
<protein>
    <submittedName>
        <fullName evidence="3">Uncharacterized protein</fullName>
    </submittedName>
</protein>
<organism evidence="3 4">
    <name type="scientific">Ceratopteris richardii</name>
    <name type="common">Triangle waterfern</name>
    <dbReference type="NCBI Taxonomy" id="49495"/>
    <lineage>
        <taxon>Eukaryota</taxon>
        <taxon>Viridiplantae</taxon>
        <taxon>Streptophyta</taxon>
        <taxon>Embryophyta</taxon>
        <taxon>Tracheophyta</taxon>
        <taxon>Polypodiopsida</taxon>
        <taxon>Polypodiidae</taxon>
        <taxon>Polypodiales</taxon>
        <taxon>Pteridineae</taxon>
        <taxon>Pteridaceae</taxon>
        <taxon>Parkerioideae</taxon>
        <taxon>Ceratopteris</taxon>
    </lineage>
</organism>
<evidence type="ECO:0000256" key="1">
    <source>
        <dbReference type="SAM" id="MobiDB-lite"/>
    </source>
</evidence>
<keyword evidence="2" id="KW-0732">Signal</keyword>
<sequence length="151" mass="16920">MGVPFKFQAAYNFLFLHSIALSFPCGTDFSTQNADTVRSPRYPRACGPCRRSPGHGPEGTDSHGRRLITETGEIFPRGLCELLKPILLHAFEKSMRVATRFDKARQENSKILSRTSGFLFLEGRGLESLLRHRLLALVQLHTVSFTLTPTT</sequence>
<accession>A0A8T2U3P4</accession>
<name>A0A8T2U3P4_CERRI</name>
<evidence type="ECO:0000313" key="3">
    <source>
        <dbReference type="EMBL" id="KAH7429308.1"/>
    </source>
</evidence>
<gene>
    <name evidence="3" type="ORF">KP509_09G041100</name>
</gene>
<dbReference type="Proteomes" id="UP000825935">
    <property type="component" value="Chromosome 9"/>
</dbReference>
<feature type="signal peptide" evidence="2">
    <location>
        <begin position="1"/>
        <end position="22"/>
    </location>
</feature>
<evidence type="ECO:0000313" key="4">
    <source>
        <dbReference type="Proteomes" id="UP000825935"/>
    </source>
</evidence>
<feature type="chain" id="PRO_5035889714" evidence="2">
    <location>
        <begin position="23"/>
        <end position="151"/>
    </location>
</feature>
<proteinExistence type="predicted"/>
<feature type="region of interest" description="Disordered" evidence="1">
    <location>
        <begin position="34"/>
        <end position="65"/>
    </location>
</feature>
<keyword evidence="4" id="KW-1185">Reference proteome</keyword>
<comment type="caution">
    <text evidence="3">The sequence shown here is derived from an EMBL/GenBank/DDBJ whole genome shotgun (WGS) entry which is preliminary data.</text>
</comment>
<evidence type="ECO:0000256" key="2">
    <source>
        <dbReference type="SAM" id="SignalP"/>
    </source>
</evidence>